<dbReference type="AlphaFoldDB" id="A0A165ZKJ0"/>
<protein>
    <submittedName>
        <fullName evidence="1">Pseudomurein-binding repeat protein</fullName>
    </submittedName>
</protein>
<dbReference type="RefSeq" id="WP_067092421.1">
    <property type="nucleotide sequence ID" value="NZ_LWMV01000201.1"/>
</dbReference>
<gene>
    <name evidence="1" type="ORF">MBCUR_16340</name>
</gene>
<dbReference type="EMBL" id="LWMV01000201">
    <property type="protein sequence ID" value="KZX10836.1"/>
    <property type="molecule type" value="Genomic_DNA"/>
</dbReference>
<dbReference type="InterPro" id="IPR018975">
    <property type="entry name" value="Pseudomurein-binding_repeat"/>
</dbReference>
<comment type="caution">
    <text evidence="1">The sequence shown here is derived from an EMBL/GenBank/DDBJ whole genome shotgun (WGS) entry which is preliminary data.</text>
</comment>
<dbReference type="Pfam" id="PF09373">
    <property type="entry name" value="PMBR"/>
    <property type="match status" value="1"/>
</dbReference>
<organism evidence="1 2">
    <name type="scientific">Methanobrevibacter curvatus</name>
    <dbReference type="NCBI Taxonomy" id="49547"/>
    <lineage>
        <taxon>Archaea</taxon>
        <taxon>Methanobacteriati</taxon>
        <taxon>Methanobacteriota</taxon>
        <taxon>Methanomada group</taxon>
        <taxon>Methanobacteria</taxon>
        <taxon>Methanobacteriales</taxon>
        <taxon>Methanobacteriaceae</taxon>
        <taxon>Methanobrevibacter</taxon>
    </lineage>
</organism>
<name>A0A165ZKJ0_9EURY</name>
<proteinExistence type="predicted"/>
<accession>A0A165ZKJ0</accession>
<evidence type="ECO:0000313" key="1">
    <source>
        <dbReference type="EMBL" id="KZX10836.1"/>
    </source>
</evidence>
<dbReference type="PATRIC" id="fig|49547.3.peg.1742"/>
<dbReference type="Proteomes" id="UP000077245">
    <property type="component" value="Unassembled WGS sequence"/>
</dbReference>
<keyword evidence="2" id="KW-1185">Reference proteome</keyword>
<reference evidence="1 2" key="1">
    <citation type="submission" date="2016-04" db="EMBL/GenBank/DDBJ databases">
        <title>Genome sequence of Methanobrevibacter curvatus DSM 11111.</title>
        <authorList>
            <person name="Poehlein A."/>
            <person name="Seedorf H."/>
            <person name="Daniel R."/>
        </authorList>
    </citation>
    <scope>NUCLEOTIDE SEQUENCE [LARGE SCALE GENOMIC DNA]</scope>
    <source>
        <strain evidence="1 2">DSM 11111</strain>
    </source>
</reference>
<sequence>MTHLSIDDYRKMVGNIINYKNLNGQMPENTVVNNIKISKKEYSNMIERVNKFYLQMGRNPCSVQIGASEENLKTISI</sequence>
<evidence type="ECO:0000313" key="2">
    <source>
        <dbReference type="Proteomes" id="UP000077245"/>
    </source>
</evidence>
<dbReference type="OrthoDB" id="79808at2157"/>